<accession>A0A7M7PTT7</accession>
<dbReference type="KEGG" id="spu:115918142"/>
<reference evidence="3" key="1">
    <citation type="submission" date="2015-02" db="EMBL/GenBank/DDBJ databases">
        <title>Genome sequencing for Strongylocentrotus purpuratus.</title>
        <authorList>
            <person name="Murali S."/>
            <person name="Liu Y."/>
            <person name="Vee V."/>
            <person name="English A."/>
            <person name="Wang M."/>
            <person name="Skinner E."/>
            <person name="Han Y."/>
            <person name="Muzny D.M."/>
            <person name="Worley K.C."/>
            <person name="Gibbs R.A."/>
        </authorList>
    </citation>
    <scope>NUCLEOTIDE SEQUENCE</scope>
</reference>
<dbReference type="InParanoid" id="A0A7M7PTT7"/>
<sequence length="326" mass="36286">MTASNETQCFSTLQLVTKDKQTITTHITAHLIRESSGQMSYTIICKYRIVRGDIESGNLHQNTSSADQHVVGPRNYHNGSSPWHHYREENKSKEDVEVDSHYTLRASQGNNHYNNEKLTCSLATGLLGGLPQPWYVSSNLVSGRHNERRPHGKPSALIQHIKSTMHGDFSSIEPYQQNPDGSPGSPCSPSSPRAEGKLRIKNNRTARERPYPSVVSGHPMNNGNQYGGYLERLQGTLDLTCLFGRKDTYKAHGTICLLSSRCSLAELRQRSDGDNGGRSEKKYQSRPNSFGMLSVEESVTAALKCLSNDQIKLLDQATWELSETVP</sequence>
<dbReference type="Proteomes" id="UP000007110">
    <property type="component" value="Unassembled WGS sequence"/>
</dbReference>
<feature type="compositionally biased region" description="Low complexity" evidence="1">
    <location>
        <begin position="179"/>
        <end position="192"/>
    </location>
</feature>
<dbReference type="AlphaFoldDB" id="A0A7M7PTT7"/>
<feature type="region of interest" description="Disordered" evidence="1">
    <location>
        <begin position="169"/>
        <end position="220"/>
    </location>
</feature>
<evidence type="ECO:0000256" key="1">
    <source>
        <dbReference type="SAM" id="MobiDB-lite"/>
    </source>
</evidence>
<evidence type="ECO:0000313" key="2">
    <source>
        <dbReference type="EnsemblMetazoa" id="XP_030855186"/>
    </source>
</evidence>
<feature type="compositionally biased region" description="Basic and acidic residues" evidence="1">
    <location>
        <begin position="269"/>
        <end position="283"/>
    </location>
</feature>
<dbReference type="RefSeq" id="XP_030855186.1">
    <property type="nucleotide sequence ID" value="XM_030999326.1"/>
</dbReference>
<feature type="region of interest" description="Disordered" evidence="1">
    <location>
        <begin position="269"/>
        <end position="289"/>
    </location>
</feature>
<protein>
    <submittedName>
        <fullName evidence="2">Uncharacterized protein</fullName>
    </submittedName>
</protein>
<dbReference type="GeneID" id="115918142"/>
<organism evidence="2 3">
    <name type="scientific">Strongylocentrotus purpuratus</name>
    <name type="common">Purple sea urchin</name>
    <dbReference type="NCBI Taxonomy" id="7668"/>
    <lineage>
        <taxon>Eukaryota</taxon>
        <taxon>Metazoa</taxon>
        <taxon>Echinodermata</taxon>
        <taxon>Eleutherozoa</taxon>
        <taxon>Echinozoa</taxon>
        <taxon>Echinoidea</taxon>
        <taxon>Euechinoidea</taxon>
        <taxon>Echinacea</taxon>
        <taxon>Camarodonta</taxon>
        <taxon>Echinidea</taxon>
        <taxon>Strongylocentrotidae</taxon>
        <taxon>Strongylocentrotus</taxon>
    </lineage>
</organism>
<dbReference type="EnsemblMetazoa" id="XM_030999326">
    <property type="protein sequence ID" value="XP_030855186"/>
    <property type="gene ID" value="LOC115918142"/>
</dbReference>
<proteinExistence type="predicted"/>
<feature type="region of interest" description="Disordered" evidence="1">
    <location>
        <begin position="60"/>
        <end position="85"/>
    </location>
</feature>
<name>A0A7M7PTT7_STRPU</name>
<reference evidence="2" key="2">
    <citation type="submission" date="2021-01" db="UniProtKB">
        <authorList>
            <consortium name="EnsemblMetazoa"/>
        </authorList>
    </citation>
    <scope>IDENTIFICATION</scope>
</reference>
<evidence type="ECO:0000313" key="3">
    <source>
        <dbReference type="Proteomes" id="UP000007110"/>
    </source>
</evidence>
<keyword evidence="3" id="KW-1185">Reference proteome</keyword>